<dbReference type="Proteomes" id="UP000045706">
    <property type="component" value="Unassembled WGS sequence"/>
</dbReference>
<dbReference type="AlphaFoldDB" id="A0A0G4NMQ0"/>
<organism evidence="2 3">
    <name type="scientific">Verticillium longisporum</name>
    <name type="common">Verticillium dahliae var. longisporum</name>
    <dbReference type="NCBI Taxonomy" id="100787"/>
    <lineage>
        <taxon>Eukaryota</taxon>
        <taxon>Fungi</taxon>
        <taxon>Dikarya</taxon>
        <taxon>Ascomycota</taxon>
        <taxon>Pezizomycotina</taxon>
        <taxon>Sordariomycetes</taxon>
        <taxon>Hypocreomycetidae</taxon>
        <taxon>Glomerellales</taxon>
        <taxon>Plectosphaerellaceae</taxon>
        <taxon>Verticillium</taxon>
    </lineage>
</organism>
<feature type="non-terminal residue" evidence="2">
    <location>
        <position position="103"/>
    </location>
</feature>
<name>A0A0G4NMQ0_VERLO</name>
<evidence type="ECO:0000313" key="2">
    <source>
        <dbReference type="EMBL" id="CRK47631.1"/>
    </source>
</evidence>
<evidence type="ECO:0000256" key="1">
    <source>
        <dbReference type="SAM" id="MobiDB-lite"/>
    </source>
</evidence>
<reference evidence="3" key="1">
    <citation type="submission" date="2015-05" db="EMBL/GenBank/DDBJ databases">
        <authorList>
            <person name="Fogelqvist Johan"/>
        </authorList>
    </citation>
    <scope>NUCLEOTIDE SEQUENCE [LARGE SCALE GENOMIC DNA]</scope>
</reference>
<dbReference type="EMBL" id="CVQI01036827">
    <property type="protein sequence ID" value="CRK47631.1"/>
    <property type="molecule type" value="Genomic_DNA"/>
</dbReference>
<evidence type="ECO:0000313" key="3">
    <source>
        <dbReference type="Proteomes" id="UP000045706"/>
    </source>
</evidence>
<gene>
    <name evidence="2" type="ORF">BN1723_020357</name>
</gene>
<sequence>MTSSVSSALSTLYSEEEDDETQTGEKIPWAHPVDPNQQRGSFKPRRIQHSPKLSDPFLVPPPAPQVPERSPRRLSASGEAPRPQMPETRSYQDHSRALGQISG</sequence>
<feature type="compositionally biased region" description="Low complexity" evidence="1">
    <location>
        <begin position="1"/>
        <end position="13"/>
    </location>
</feature>
<feature type="region of interest" description="Disordered" evidence="1">
    <location>
        <begin position="1"/>
        <end position="103"/>
    </location>
</feature>
<accession>A0A0G4NMQ0</accession>
<proteinExistence type="predicted"/>
<protein>
    <submittedName>
        <fullName evidence="2">Uncharacterized protein</fullName>
    </submittedName>
</protein>